<keyword evidence="2" id="KW-1185">Reference proteome</keyword>
<dbReference type="EMBL" id="NHYD01002923">
    <property type="protein sequence ID" value="PPQ84170.1"/>
    <property type="molecule type" value="Genomic_DNA"/>
</dbReference>
<sequence>MNRNSGSEEKLQNIRVFTGEERRLGTNHAATSLTPTTVAKVTVGGIAAQITMFSRLHTSQGVSCRMCIVKKYLSSIRPKRVFFWKGLKTIPDEGSTPKDEA</sequence>
<accession>A0A409X088</accession>
<name>A0A409X088_PSICY</name>
<reference evidence="1 2" key="1">
    <citation type="journal article" date="2018" name="Evol. Lett.">
        <title>Horizontal gene cluster transfer increased hallucinogenic mushroom diversity.</title>
        <authorList>
            <person name="Reynolds H.T."/>
            <person name="Vijayakumar V."/>
            <person name="Gluck-Thaler E."/>
            <person name="Korotkin H.B."/>
            <person name="Matheny P.B."/>
            <person name="Slot J.C."/>
        </authorList>
    </citation>
    <scope>NUCLEOTIDE SEQUENCE [LARGE SCALE GENOMIC DNA]</scope>
    <source>
        <strain evidence="1 2">2631</strain>
    </source>
</reference>
<dbReference type="AlphaFoldDB" id="A0A409X088"/>
<protein>
    <submittedName>
        <fullName evidence="1">Uncharacterized protein</fullName>
    </submittedName>
</protein>
<organism evidence="1 2">
    <name type="scientific">Psilocybe cyanescens</name>
    <dbReference type="NCBI Taxonomy" id="93625"/>
    <lineage>
        <taxon>Eukaryota</taxon>
        <taxon>Fungi</taxon>
        <taxon>Dikarya</taxon>
        <taxon>Basidiomycota</taxon>
        <taxon>Agaricomycotina</taxon>
        <taxon>Agaricomycetes</taxon>
        <taxon>Agaricomycetidae</taxon>
        <taxon>Agaricales</taxon>
        <taxon>Agaricineae</taxon>
        <taxon>Strophariaceae</taxon>
        <taxon>Psilocybe</taxon>
    </lineage>
</organism>
<evidence type="ECO:0000313" key="1">
    <source>
        <dbReference type="EMBL" id="PPQ84170.1"/>
    </source>
</evidence>
<dbReference type="Proteomes" id="UP000283269">
    <property type="component" value="Unassembled WGS sequence"/>
</dbReference>
<gene>
    <name evidence="1" type="ORF">CVT25_002036</name>
</gene>
<proteinExistence type="predicted"/>
<dbReference type="InParanoid" id="A0A409X088"/>
<comment type="caution">
    <text evidence="1">The sequence shown here is derived from an EMBL/GenBank/DDBJ whole genome shotgun (WGS) entry which is preliminary data.</text>
</comment>
<evidence type="ECO:0000313" key="2">
    <source>
        <dbReference type="Proteomes" id="UP000283269"/>
    </source>
</evidence>